<dbReference type="PANTHER" id="PTHR34824:SF1">
    <property type="entry name" value="HEAT-INDUCIBLE TRANSCRIPTION REPRESSOR HRCA"/>
    <property type="match status" value="1"/>
</dbReference>
<proteinExistence type="inferred from homology"/>
<keyword evidence="2 5" id="KW-0805">Transcription regulation</keyword>
<dbReference type="InterPro" id="IPR036388">
    <property type="entry name" value="WH-like_DNA-bd_sf"/>
</dbReference>
<evidence type="ECO:0000256" key="1">
    <source>
        <dbReference type="ARBA" id="ARBA00022491"/>
    </source>
</evidence>
<dbReference type="Gene3D" id="3.30.390.60">
    <property type="entry name" value="Heat-inducible transcription repressor hrca homolog, domain 3"/>
    <property type="match status" value="1"/>
</dbReference>
<evidence type="ECO:0000313" key="7">
    <source>
        <dbReference type="EMBL" id="EFM26311.1"/>
    </source>
</evidence>
<dbReference type="InterPro" id="IPR021153">
    <property type="entry name" value="HrcA_C"/>
</dbReference>
<evidence type="ECO:0000256" key="2">
    <source>
        <dbReference type="ARBA" id="ARBA00023015"/>
    </source>
</evidence>
<dbReference type="SUPFAM" id="SSF55781">
    <property type="entry name" value="GAF domain-like"/>
    <property type="match status" value="1"/>
</dbReference>
<name>E0NIU3_9FIRM</name>
<dbReference type="eggNOG" id="COG1420">
    <property type="taxonomic scope" value="Bacteria"/>
</dbReference>
<keyword evidence="1 5" id="KW-0678">Repressor</keyword>
<dbReference type="HOGENOM" id="CLU_050019_1_0_9"/>
<dbReference type="AlphaFoldDB" id="E0NIU3"/>
<dbReference type="RefSeq" id="WP_008900918.1">
    <property type="nucleotide sequence ID" value="NZ_GL397071.1"/>
</dbReference>
<dbReference type="PANTHER" id="PTHR34824">
    <property type="entry name" value="HEAT-INDUCIBLE TRANSCRIPTION REPRESSOR HRCA"/>
    <property type="match status" value="1"/>
</dbReference>
<comment type="function">
    <text evidence="5">Negative regulator of class I heat shock genes (grpE-dnaK-dnaJ and groELS operons). Prevents heat-shock induction of these operons.</text>
</comment>
<reference evidence="7 8" key="1">
    <citation type="submission" date="2010-07" db="EMBL/GenBank/DDBJ databases">
        <authorList>
            <person name="Muzny D."/>
            <person name="Qin X."/>
            <person name="Deng J."/>
            <person name="Jiang H."/>
            <person name="Liu Y."/>
            <person name="Qu J."/>
            <person name="Song X.-Z."/>
            <person name="Zhang L."/>
            <person name="Thornton R."/>
            <person name="Coyle M."/>
            <person name="Francisco L."/>
            <person name="Jackson L."/>
            <person name="Javaid M."/>
            <person name="Korchina V."/>
            <person name="Kovar C."/>
            <person name="Mata R."/>
            <person name="Mathew T."/>
            <person name="Ngo R."/>
            <person name="Nguyen L."/>
            <person name="Nguyen N."/>
            <person name="Okwuonu G."/>
            <person name="Ongeri F."/>
            <person name="Pham C."/>
            <person name="Simmons D."/>
            <person name="Wilczek-Boney K."/>
            <person name="Hale W."/>
            <person name="Jakkamsetti A."/>
            <person name="Pham P."/>
            <person name="Ruth R."/>
            <person name="San Lucas F."/>
            <person name="Warren J."/>
            <person name="Zhang J."/>
            <person name="Zhao Z."/>
            <person name="Zhou C."/>
            <person name="Zhu D."/>
            <person name="Lee S."/>
            <person name="Bess C."/>
            <person name="Blankenburg K."/>
            <person name="Forbes L."/>
            <person name="Fu Q."/>
            <person name="Gubbala S."/>
            <person name="Hirani K."/>
            <person name="Jayaseelan J.C."/>
            <person name="Lara F."/>
            <person name="Munidasa M."/>
            <person name="Palculict T."/>
            <person name="Patil S."/>
            <person name="Pu L.-L."/>
            <person name="Saada N."/>
            <person name="Tang L."/>
            <person name="Weissenberger G."/>
            <person name="Zhu Y."/>
            <person name="Hemphill L."/>
            <person name="Shang Y."/>
            <person name="Youmans B."/>
            <person name="Ayvaz T."/>
            <person name="Ross M."/>
            <person name="Santibanez J."/>
            <person name="Aqrawi P."/>
            <person name="Gross S."/>
            <person name="Joshi V."/>
            <person name="Fowler G."/>
            <person name="Nazareth L."/>
            <person name="Reid J."/>
            <person name="Worley K."/>
            <person name="Petrosino J."/>
            <person name="Highlander S."/>
            <person name="Gibbs R."/>
        </authorList>
    </citation>
    <scope>NUCLEOTIDE SEQUENCE [LARGE SCALE GENOMIC DNA]</scope>
    <source>
        <strain evidence="7 8">ATCC BAA-1640</strain>
    </source>
</reference>
<keyword evidence="3 5" id="KW-0346">Stress response</keyword>
<evidence type="ECO:0000256" key="3">
    <source>
        <dbReference type="ARBA" id="ARBA00023016"/>
    </source>
</evidence>
<keyword evidence="8" id="KW-1185">Reference proteome</keyword>
<dbReference type="SUPFAM" id="SSF46785">
    <property type="entry name" value="Winged helix' DNA-binding domain"/>
    <property type="match status" value="1"/>
</dbReference>
<evidence type="ECO:0000256" key="5">
    <source>
        <dbReference type="HAMAP-Rule" id="MF_00081"/>
    </source>
</evidence>
<dbReference type="Pfam" id="PF01628">
    <property type="entry name" value="HrcA"/>
    <property type="match status" value="1"/>
</dbReference>
<comment type="similarity">
    <text evidence="5">Belongs to the HrcA family.</text>
</comment>
<gene>
    <name evidence="5 7" type="primary">hrcA</name>
    <name evidence="7" type="ORF">HMPREF9225_0082</name>
</gene>
<dbReference type="InterPro" id="IPR036390">
    <property type="entry name" value="WH_DNA-bd_sf"/>
</dbReference>
<dbReference type="HAMAP" id="MF_00081">
    <property type="entry name" value="HrcA"/>
    <property type="match status" value="1"/>
</dbReference>
<dbReference type="GO" id="GO:0045892">
    <property type="term" value="P:negative regulation of DNA-templated transcription"/>
    <property type="evidence" value="ECO:0007669"/>
    <property type="project" value="UniProtKB-UniRule"/>
</dbReference>
<dbReference type="PIRSF" id="PIRSF005485">
    <property type="entry name" value="HrcA"/>
    <property type="match status" value="1"/>
</dbReference>
<dbReference type="OrthoDB" id="9783139at2"/>
<dbReference type="Gene3D" id="3.30.450.40">
    <property type="match status" value="1"/>
</dbReference>
<dbReference type="NCBIfam" id="TIGR00331">
    <property type="entry name" value="hrcA"/>
    <property type="match status" value="1"/>
</dbReference>
<comment type="caution">
    <text evidence="7">The sequence shown here is derived from an EMBL/GenBank/DDBJ whole genome shotgun (WGS) entry which is preliminary data.</text>
</comment>
<dbReference type="Proteomes" id="UP000003280">
    <property type="component" value="Unassembled WGS sequence"/>
</dbReference>
<evidence type="ECO:0000256" key="4">
    <source>
        <dbReference type="ARBA" id="ARBA00023163"/>
    </source>
</evidence>
<keyword evidence="4 5" id="KW-0804">Transcription</keyword>
<dbReference type="STRING" id="862517.HMPREF9225_0082"/>
<sequence>MDTRKIEILNAIIKSYIDSAVPVGSRTLSKCYEWGISSATIRNEMADLEDLGYLNKPHSSAGRIPSNKAYRFYVDEILNAIKLDLFDKDIRKSLMDAGTGTESFYRSIVKSMAKSTGLFTFLISPKKNCTLIKHIELLKLDDNILLLLLIGDNGQVERKVISYKGDIDDADILKIKNILNKKLTLVEFDEISEIEVEISGDLTRHRQLIFDIVKEASDFNRNIKSVDIYYDGLSNILSILEFSDMSKAVNFVSRLEDETLFKDIMKIDLLNDIDISIGDENEDNSLSDFAVIRAYVKGLSKDIVLGVLGPVRMDYQNALEKTLIYRNVLKNIVMR</sequence>
<protein>
    <recommendedName>
        <fullName evidence="5">Heat-inducible transcription repressor HrcA</fullName>
    </recommendedName>
</protein>
<feature type="domain" description="Heat-inducible transcription repressor HrcA C-terminal" evidence="6">
    <location>
        <begin position="106"/>
        <end position="317"/>
    </location>
</feature>
<dbReference type="InterPro" id="IPR023120">
    <property type="entry name" value="WHTH_transcript_rep_HrcA_IDD"/>
</dbReference>
<dbReference type="Gene3D" id="1.10.10.10">
    <property type="entry name" value="Winged helix-like DNA-binding domain superfamily/Winged helix DNA-binding domain"/>
    <property type="match status" value="1"/>
</dbReference>
<dbReference type="GO" id="GO:0003677">
    <property type="term" value="F:DNA binding"/>
    <property type="evidence" value="ECO:0007669"/>
    <property type="project" value="InterPro"/>
</dbReference>
<organism evidence="7 8">
    <name type="scientific">Peptoniphilus duerdenii ATCC BAA-1640</name>
    <dbReference type="NCBI Taxonomy" id="862517"/>
    <lineage>
        <taxon>Bacteria</taxon>
        <taxon>Bacillati</taxon>
        <taxon>Bacillota</taxon>
        <taxon>Tissierellia</taxon>
        <taxon>Tissierellales</taxon>
        <taxon>Peptoniphilaceae</taxon>
        <taxon>Peptoniphilus</taxon>
    </lineage>
</organism>
<dbReference type="InterPro" id="IPR002571">
    <property type="entry name" value="HrcA"/>
</dbReference>
<evidence type="ECO:0000259" key="6">
    <source>
        <dbReference type="Pfam" id="PF01628"/>
    </source>
</evidence>
<dbReference type="InterPro" id="IPR029016">
    <property type="entry name" value="GAF-like_dom_sf"/>
</dbReference>
<dbReference type="EMBL" id="AEEH01000010">
    <property type="protein sequence ID" value="EFM26311.1"/>
    <property type="molecule type" value="Genomic_DNA"/>
</dbReference>
<evidence type="ECO:0000313" key="8">
    <source>
        <dbReference type="Proteomes" id="UP000003280"/>
    </source>
</evidence>
<accession>E0NIU3</accession>